<keyword evidence="3" id="KW-1185">Reference proteome</keyword>
<dbReference type="InterPro" id="IPR051918">
    <property type="entry name" value="STPP_CPPED1"/>
</dbReference>
<evidence type="ECO:0000313" key="2">
    <source>
        <dbReference type="EMBL" id="MTV40184.1"/>
    </source>
</evidence>
<dbReference type="GO" id="GO:0016787">
    <property type="term" value="F:hydrolase activity"/>
    <property type="evidence" value="ECO:0007669"/>
    <property type="project" value="InterPro"/>
</dbReference>
<dbReference type="InterPro" id="IPR004843">
    <property type="entry name" value="Calcineurin-like_PHP"/>
</dbReference>
<proteinExistence type="predicted"/>
<dbReference type="AlphaFoldDB" id="A0A6L6PMF8"/>
<evidence type="ECO:0000259" key="1">
    <source>
        <dbReference type="Pfam" id="PF00149"/>
    </source>
</evidence>
<dbReference type="SUPFAM" id="SSF49899">
    <property type="entry name" value="Concanavalin A-like lectins/glucanases"/>
    <property type="match status" value="1"/>
</dbReference>
<protein>
    <submittedName>
        <fullName evidence="2">Modulator protein</fullName>
    </submittedName>
</protein>
<dbReference type="PANTHER" id="PTHR43143">
    <property type="entry name" value="METALLOPHOSPHOESTERASE, CALCINEURIN SUPERFAMILY"/>
    <property type="match status" value="1"/>
</dbReference>
<dbReference type="InterPro" id="IPR013320">
    <property type="entry name" value="ConA-like_dom_sf"/>
</dbReference>
<dbReference type="SUPFAM" id="SSF56300">
    <property type="entry name" value="Metallo-dependent phosphatases"/>
    <property type="match status" value="1"/>
</dbReference>
<dbReference type="Pfam" id="PF00149">
    <property type="entry name" value="Metallophos"/>
    <property type="match status" value="1"/>
</dbReference>
<sequence length="675" mass="73005">MLKMGLASASGLSMGGLLTACGGDSGSSSVTSGETVAPSTQISSFALAVLPDTQFYSRYATSSESNQYERHYGNEPYAAQTNWVARNAQALNIPFLIHLGDVVDQVGKPEQWKVADSAMQVLEVAKVPYSILAGNHDVLNDIDYDSDPTKGTDTQRVLANEPYLQWFSARRAQRQATFGARDSTGFHEYHIFKAQDQQFLVLSLSWRISDAGIAWARKVLADHPTLPAILVNHQLLNIAPDAVSPLETGYGKMLWEKLIRDNDQIFMTLNGHHHGGARLTKTNDFGNAVEEMVVDYQMAYQGGNGLMRLYEFDLTNNQIKVLSFSPWVPMKPAETLNAFDRAVLTEPNHSFTINMNFARRFARFNPGFSAGKATVASSLVDQAKALVLKGYTEPAVVTPVAPKDAEDYPKVASTVAHWRFYGGADGAPVVPGTRIADVTGANPLTRDQLNRGGVVGADAGDIVWSSDHHRLSSAPGSVSFLNTDKNAPRLSYFLTDAAAAINAQTFASSGYTIEAFIKINPAWDKAKHAWMNIMTRDGKRGDLPGFIGGDPESPPLLFAISSLREVQWEVVPDIGGQRDAMASWSGEIIAGNWVHIAIVNDPATHDTVMYVEGAPVLRNSSNVAGLATLSASSPWVVGGGSWDGQRADGFFGNIGEIRVASGALPASQWLTARRG</sequence>
<gene>
    <name evidence="2" type="ORF">GM676_21695</name>
</gene>
<evidence type="ECO:0000313" key="3">
    <source>
        <dbReference type="Proteomes" id="UP000475582"/>
    </source>
</evidence>
<dbReference type="EMBL" id="WNKY01000030">
    <property type="protein sequence ID" value="MTV40184.1"/>
    <property type="molecule type" value="Genomic_DNA"/>
</dbReference>
<dbReference type="Proteomes" id="UP000475582">
    <property type="component" value="Unassembled WGS sequence"/>
</dbReference>
<name>A0A6L6PMF8_9BURK</name>
<comment type="caution">
    <text evidence="2">The sequence shown here is derived from an EMBL/GenBank/DDBJ whole genome shotgun (WGS) entry which is preliminary data.</text>
</comment>
<accession>A0A6L6PMF8</accession>
<reference evidence="2 3" key="1">
    <citation type="submission" date="2019-11" db="EMBL/GenBank/DDBJ databases">
        <title>Type strains purchased from KCTC, JCM and DSMZ.</title>
        <authorList>
            <person name="Lu H."/>
        </authorList>
    </citation>
    <scope>NUCLEOTIDE SEQUENCE [LARGE SCALE GENOMIC DNA]</scope>
    <source>
        <strain evidence="2 3">KCTC 22382</strain>
    </source>
</reference>
<dbReference type="RefSeq" id="WP_155466019.1">
    <property type="nucleotide sequence ID" value="NZ_WNKY01000030.1"/>
</dbReference>
<dbReference type="PROSITE" id="PS51257">
    <property type="entry name" value="PROKAR_LIPOPROTEIN"/>
    <property type="match status" value="1"/>
</dbReference>
<dbReference type="OrthoDB" id="9773411at2"/>
<dbReference type="InterPro" id="IPR029052">
    <property type="entry name" value="Metallo-depent_PP-like"/>
</dbReference>
<dbReference type="Pfam" id="PF13385">
    <property type="entry name" value="Laminin_G_3"/>
    <property type="match status" value="1"/>
</dbReference>
<dbReference type="PANTHER" id="PTHR43143:SF5">
    <property type="entry name" value="SECRETED PROTEIN"/>
    <property type="match status" value="1"/>
</dbReference>
<organism evidence="2 3">
    <name type="scientific">Duganella radicis</name>
    <dbReference type="NCBI Taxonomy" id="551988"/>
    <lineage>
        <taxon>Bacteria</taxon>
        <taxon>Pseudomonadati</taxon>
        <taxon>Pseudomonadota</taxon>
        <taxon>Betaproteobacteria</taxon>
        <taxon>Burkholderiales</taxon>
        <taxon>Oxalobacteraceae</taxon>
        <taxon>Telluria group</taxon>
        <taxon>Duganella</taxon>
    </lineage>
</organism>
<dbReference type="Gene3D" id="3.60.21.10">
    <property type="match status" value="1"/>
</dbReference>
<feature type="domain" description="Calcineurin-like phosphoesterase" evidence="1">
    <location>
        <begin position="73"/>
        <end position="274"/>
    </location>
</feature>
<dbReference type="Gene3D" id="2.60.120.200">
    <property type="match status" value="1"/>
</dbReference>